<evidence type="ECO:0000256" key="6">
    <source>
        <dbReference type="ARBA" id="ARBA00023136"/>
    </source>
</evidence>
<reference evidence="8 9" key="1">
    <citation type="submission" date="2023-05" db="EMBL/GenBank/DDBJ databases">
        <title>A 100% complete, gapless, phased diploid assembly of the Scenedesmus obliquus UTEX 3031 genome.</title>
        <authorList>
            <person name="Biondi T.C."/>
            <person name="Hanschen E.R."/>
            <person name="Kwon T."/>
            <person name="Eng W."/>
            <person name="Kruse C.P.S."/>
            <person name="Koehler S.I."/>
            <person name="Kunde Y."/>
            <person name="Gleasner C.D."/>
            <person name="You Mak K.T."/>
            <person name="Polle J."/>
            <person name="Hovde B.T."/>
            <person name="Starkenburg S.R."/>
        </authorList>
    </citation>
    <scope>NUCLEOTIDE SEQUENCE [LARGE SCALE GENOMIC DNA]</scope>
    <source>
        <strain evidence="8 9">DOE0152z</strain>
    </source>
</reference>
<evidence type="ECO:0000256" key="4">
    <source>
        <dbReference type="ARBA" id="ARBA00022525"/>
    </source>
</evidence>
<evidence type="ECO:0000313" key="8">
    <source>
        <dbReference type="EMBL" id="WIA20179.1"/>
    </source>
</evidence>
<keyword evidence="6" id="KW-0472">Membrane</keyword>
<organism evidence="8 9">
    <name type="scientific">Tetradesmus obliquus</name>
    <name type="common">Green alga</name>
    <name type="synonym">Acutodesmus obliquus</name>
    <dbReference type="NCBI Taxonomy" id="3088"/>
    <lineage>
        <taxon>Eukaryota</taxon>
        <taxon>Viridiplantae</taxon>
        <taxon>Chlorophyta</taxon>
        <taxon>core chlorophytes</taxon>
        <taxon>Chlorophyceae</taxon>
        <taxon>CS clade</taxon>
        <taxon>Sphaeropleales</taxon>
        <taxon>Scenedesmaceae</taxon>
        <taxon>Tetradesmus</taxon>
    </lineage>
</organism>
<dbReference type="Pfam" id="PF02415">
    <property type="entry name" value="Chlam_PMP"/>
    <property type="match status" value="1"/>
</dbReference>
<dbReference type="Proteomes" id="UP001244341">
    <property type="component" value="Chromosome 11b"/>
</dbReference>
<gene>
    <name evidence="8" type="ORF">OEZ85_006027</name>
</gene>
<dbReference type="InterPro" id="IPR003368">
    <property type="entry name" value="POMP_repeat"/>
</dbReference>
<evidence type="ECO:0000256" key="2">
    <source>
        <dbReference type="ARBA" id="ARBA00004442"/>
    </source>
</evidence>
<evidence type="ECO:0000256" key="7">
    <source>
        <dbReference type="ARBA" id="ARBA00023237"/>
    </source>
</evidence>
<dbReference type="EMBL" id="CP126218">
    <property type="protein sequence ID" value="WIA20179.1"/>
    <property type="molecule type" value="Genomic_DNA"/>
</dbReference>
<keyword evidence="5" id="KW-0732">Signal</keyword>
<evidence type="ECO:0000256" key="3">
    <source>
        <dbReference type="ARBA" id="ARBA00004613"/>
    </source>
</evidence>
<sequence length="175" mass="17599">MFRDNKGKHAARAWPGVVSAAAVPSMQAAPTSPTTPLRCTTTNTAMDGNGGALALVPYSDSHSSSPVTSSFTATRLLTFTQNFAAGVPWHAPEMSIAGGALFLQASSALFGGGASFSGNQAVPEGKGLGGAVCAESNSSIIFGAKTSFLHNKAWSGGTTTRLTAGAPGMPQPQAL</sequence>
<proteinExistence type="predicted"/>
<evidence type="ECO:0000313" key="9">
    <source>
        <dbReference type="Proteomes" id="UP001244341"/>
    </source>
</evidence>
<comment type="subcellular location">
    <subcellularLocation>
        <location evidence="1">Cell envelope</location>
    </subcellularLocation>
    <subcellularLocation>
        <location evidence="2">Cell outer membrane</location>
    </subcellularLocation>
    <subcellularLocation>
        <location evidence="3">Secreted</location>
    </subcellularLocation>
</comment>
<evidence type="ECO:0000256" key="1">
    <source>
        <dbReference type="ARBA" id="ARBA00004196"/>
    </source>
</evidence>
<keyword evidence="7" id="KW-0998">Cell outer membrane</keyword>
<protein>
    <submittedName>
        <fullName evidence="8">Uncharacterized protein</fullName>
    </submittedName>
</protein>
<evidence type="ECO:0000256" key="5">
    <source>
        <dbReference type="ARBA" id="ARBA00022729"/>
    </source>
</evidence>
<name>A0ABY8UGK6_TETOB</name>
<accession>A0ABY8UGK6</accession>
<keyword evidence="4" id="KW-0964">Secreted</keyword>
<keyword evidence="9" id="KW-1185">Reference proteome</keyword>